<dbReference type="SUPFAM" id="SSF51161">
    <property type="entry name" value="Trimeric LpxA-like enzymes"/>
    <property type="match status" value="1"/>
</dbReference>
<sequence>MKYLKCLVRPTIVYRHMHSSPNRVSSIFKSTQCKDAREVWDEIVSAAAMQIKEKSWHSGDLEEFGIDAFLHSEVLNHATLACGLANSIGGKLTANQVNDGGVDYNQILLSAFQADPAICSAVAADMQRFKVVDPACDGLLGVYLFFKGVHAIACARVSHHFWTERGEAGKLVAKLLQSEASDVFGVDIHPGCRLGRGVTVDHATGVTLGETCVVGNNVYIMHDVTLGATGTGTEFDRHPKVGDGVFLGAKCTVLGNIEIGEGATIAAAALVNKPVPAGYTAVGLPARLIPPKATMDLSKAK</sequence>
<keyword evidence="6" id="KW-0012">Acyltransferase</keyword>
<dbReference type="Gene3D" id="2.160.10.10">
    <property type="entry name" value="Hexapeptide repeat proteins"/>
    <property type="match status" value="1"/>
</dbReference>
<comment type="similarity">
    <text evidence="2">Belongs to the transferase hexapeptide repeat family.</text>
</comment>
<evidence type="ECO:0000256" key="4">
    <source>
        <dbReference type="ARBA" id="ARBA00022605"/>
    </source>
</evidence>
<dbReference type="GO" id="GO:0009001">
    <property type="term" value="F:serine O-acetyltransferase activity"/>
    <property type="evidence" value="ECO:0007669"/>
    <property type="project" value="UniProtKB-EC"/>
</dbReference>
<dbReference type="EC" id="2.3.1.30" evidence="3"/>
<dbReference type="Gene3D" id="1.10.3130.10">
    <property type="entry name" value="serine acetyltransferase, domain 1"/>
    <property type="match status" value="1"/>
</dbReference>
<dbReference type="PANTHER" id="PTHR42811">
    <property type="entry name" value="SERINE ACETYLTRANSFERASE"/>
    <property type="match status" value="1"/>
</dbReference>
<dbReference type="GO" id="GO:0006535">
    <property type="term" value="P:cysteine biosynthetic process from serine"/>
    <property type="evidence" value="ECO:0007669"/>
    <property type="project" value="InterPro"/>
</dbReference>
<evidence type="ECO:0000256" key="1">
    <source>
        <dbReference type="ARBA" id="ARBA00004876"/>
    </source>
</evidence>
<evidence type="ECO:0000313" key="8">
    <source>
        <dbReference type="EMBL" id="CAD9383739.1"/>
    </source>
</evidence>
<evidence type="ECO:0000256" key="2">
    <source>
        <dbReference type="ARBA" id="ARBA00007274"/>
    </source>
</evidence>
<dbReference type="EMBL" id="HBGS01009320">
    <property type="protein sequence ID" value="CAD9383739.1"/>
    <property type="molecule type" value="Transcribed_RNA"/>
</dbReference>
<reference evidence="8" key="1">
    <citation type="submission" date="2021-01" db="EMBL/GenBank/DDBJ databases">
        <authorList>
            <person name="Corre E."/>
            <person name="Pelletier E."/>
            <person name="Niang G."/>
            <person name="Scheremetjew M."/>
            <person name="Finn R."/>
            <person name="Kale V."/>
            <person name="Holt S."/>
            <person name="Cochrane G."/>
            <person name="Meng A."/>
            <person name="Brown T."/>
            <person name="Cohen L."/>
        </authorList>
    </citation>
    <scope>NUCLEOTIDE SEQUENCE</scope>
    <source>
        <strain evidence="8">CCMP1381</strain>
    </source>
</reference>
<dbReference type="GO" id="GO:0005737">
    <property type="term" value="C:cytoplasm"/>
    <property type="evidence" value="ECO:0007669"/>
    <property type="project" value="InterPro"/>
</dbReference>
<dbReference type="InterPro" id="IPR042122">
    <property type="entry name" value="Ser_AcTrfase_N_sf"/>
</dbReference>
<dbReference type="Pfam" id="PF14602">
    <property type="entry name" value="Hexapep_2"/>
    <property type="match status" value="1"/>
</dbReference>
<feature type="domain" description="Serine acetyltransferase N-terminal" evidence="7">
    <location>
        <begin position="39"/>
        <end position="154"/>
    </location>
</feature>
<name>A0A7S2FA41_9STRA</name>
<dbReference type="InterPro" id="IPR001451">
    <property type="entry name" value="Hexapep"/>
</dbReference>
<dbReference type="CDD" id="cd03354">
    <property type="entry name" value="LbH_SAT"/>
    <property type="match status" value="1"/>
</dbReference>
<dbReference type="Pfam" id="PF00132">
    <property type="entry name" value="Hexapep"/>
    <property type="match status" value="1"/>
</dbReference>
<keyword evidence="4" id="KW-0028">Amino-acid biosynthesis</keyword>
<dbReference type="AlphaFoldDB" id="A0A7S2FA41"/>
<comment type="pathway">
    <text evidence="1">Amino-acid biosynthesis; L-cysteine biosynthesis; L-cysteine from L-serine: step 1/2.</text>
</comment>
<dbReference type="InterPro" id="IPR045304">
    <property type="entry name" value="LbH_SAT"/>
</dbReference>
<dbReference type="InterPro" id="IPR011004">
    <property type="entry name" value="Trimer_LpxA-like_sf"/>
</dbReference>
<evidence type="ECO:0000256" key="6">
    <source>
        <dbReference type="ARBA" id="ARBA00023315"/>
    </source>
</evidence>
<accession>A0A7S2FA41</accession>
<keyword evidence="5" id="KW-0808">Transferase</keyword>
<proteinExistence type="inferred from homology"/>
<gene>
    <name evidence="8" type="ORF">DSPE1174_LOCUS4921</name>
</gene>
<dbReference type="UniPathway" id="UPA00136">
    <property type="reaction ID" value="UER00199"/>
</dbReference>
<evidence type="ECO:0000259" key="7">
    <source>
        <dbReference type="SMART" id="SM00971"/>
    </source>
</evidence>
<evidence type="ECO:0000256" key="5">
    <source>
        <dbReference type="ARBA" id="ARBA00022679"/>
    </source>
</evidence>
<evidence type="ECO:0000256" key="3">
    <source>
        <dbReference type="ARBA" id="ARBA00013266"/>
    </source>
</evidence>
<dbReference type="Pfam" id="PF06426">
    <property type="entry name" value="SATase_N"/>
    <property type="match status" value="1"/>
</dbReference>
<organism evidence="8">
    <name type="scientific">Octactis speculum</name>
    <dbReference type="NCBI Taxonomy" id="3111310"/>
    <lineage>
        <taxon>Eukaryota</taxon>
        <taxon>Sar</taxon>
        <taxon>Stramenopiles</taxon>
        <taxon>Ochrophyta</taxon>
        <taxon>Dictyochophyceae</taxon>
        <taxon>Dictyochales</taxon>
        <taxon>Dictyochaceae</taxon>
        <taxon>Octactis</taxon>
    </lineage>
</organism>
<dbReference type="SMART" id="SM00971">
    <property type="entry name" value="SATase_N"/>
    <property type="match status" value="1"/>
</dbReference>
<dbReference type="InterPro" id="IPR010493">
    <property type="entry name" value="Ser_AcTrfase_N"/>
</dbReference>
<protein>
    <recommendedName>
        <fullName evidence="3">serine O-acetyltransferase</fullName>
        <ecNumber evidence="3">2.3.1.30</ecNumber>
    </recommendedName>
</protein>